<dbReference type="PRINTS" id="PR00368">
    <property type="entry name" value="FADPNR"/>
</dbReference>
<dbReference type="Proteomes" id="UP000192610">
    <property type="component" value="Unassembled WGS sequence"/>
</dbReference>
<evidence type="ECO:0000259" key="3">
    <source>
        <dbReference type="Pfam" id="PF07992"/>
    </source>
</evidence>
<dbReference type="Pfam" id="PF07992">
    <property type="entry name" value="Pyr_redox_2"/>
    <property type="match status" value="1"/>
</dbReference>
<dbReference type="OrthoDB" id="9806179at2"/>
<proteinExistence type="predicted"/>
<dbReference type="PRINTS" id="PR00469">
    <property type="entry name" value="PNDRDTASEII"/>
</dbReference>
<keyword evidence="2" id="KW-0560">Oxidoreductase</keyword>
<gene>
    <name evidence="4" type="ORF">A4H97_09240</name>
</gene>
<evidence type="ECO:0000256" key="2">
    <source>
        <dbReference type="ARBA" id="ARBA00023002"/>
    </source>
</evidence>
<dbReference type="InterPro" id="IPR036188">
    <property type="entry name" value="FAD/NAD-bd_sf"/>
</dbReference>
<evidence type="ECO:0000256" key="1">
    <source>
        <dbReference type="ARBA" id="ARBA00022630"/>
    </source>
</evidence>
<dbReference type="AlphaFoldDB" id="A0A1V9EF42"/>
<dbReference type="SUPFAM" id="SSF51905">
    <property type="entry name" value="FAD/NAD(P)-binding domain"/>
    <property type="match status" value="1"/>
</dbReference>
<accession>A0A1V9EF42</accession>
<feature type="domain" description="FAD/NAD(P)-binding" evidence="3">
    <location>
        <begin position="7"/>
        <end position="283"/>
    </location>
</feature>
<reference evidence="5" key="1">
    <citation type="submission" date="2016-04" db="EMBL/GenBank/DDBJ databases">
        <authorList>
            <person name="Chen L."/>
            <person name="Zhuang W."/>
            <person name="Wang G."/>
        </authorList>
    </citation>
    <scope>NUCLEOTIDE SEQUENCE [LARGE SCALE GENOMIC DNA]</scope>
    <source>
        <strain evidence="5">17621</strain>
    </source>
</reference>
<organism evidence="4 5">
    <name type="scientific">Niastella yeongjuensis</name>
    <dbReference type="NCBI Taxonomy" id="354355"/>
    <lineage>
        <taxon>Bacteria</taxon>
        <taxon>Pseudomonadati</taxon>
        <taxon>Bacteroidota</taxon>
        <taxon>Chitinophagia</taxon>
        <taxon>Chitinophagales</taxon>
        <taxon>Chitinophagaceae</taxon>
        <taxon>Niastella</taxon>
    </lineage>
</organism>
<sequence>MAGNNRYDVVIVGGSYAGLSAAMSLGRSLRNVLIIDSGLPCNRQTPHSHNFITHDGETPKAIAEKAREQVLKYKTVSIQPGLAVSAVKKEDGFELTTADGTRFFARKLLFATGVKDLMPAIPGFAECWGITVIHCPYCHGYEVKQEKTGIMSNGDIGFEFSKLIANLTPDLTLFTNGKSTLSLEQLEKLQKHKITVVETEIAGFEHSNGQLKQVLLKDGSTMPLKAMYAKIPFIQHCDIPVQLGCTLTEQGYLAVDMLGRTSVPGVYAAGDNTAMMRAVSLAVAGGGMAGAGINKELVEESF</sequence>
<protein>
    <submittedName>
        <fullName evidence="4">Pyridine nucleotide-disulfide oxidoreductase</fullName>
    </submittedName>
</protein>
<dbReference type="RefSeq" id="WP_081202601.1">
    <property type="nucleotide sequence ID" value="NZ_FOCZ01000006.1"/>
</dbReference>
<dbReference type="InterPro" id="IPR023753">
    <property type="entry name" value="FAD/NAD-binding_dom"/>
</dbReference>
<dbReference type="PANTHER" id="PTHR48105">
    <property type="entry name" value="THIOREDOXIN REDUCTASE 1-RELATED-RELATED"/>
    <property type="match status" value="1"/>
</dbReference>
<dbReference type="Gene3D" id="3.50.50.60">
    <property type="entry name" value="FAD/NAD(P)-binding domain"/>
    <property type="match status" value="2"/>
</dbReference>
<keyword evidence="5" id="KW-1185">Reference proteome</keyword>
<comment type="caution">
    <text evidence="4">The sequence shown here is derived from an EMBL/GenBank/DDBJ whole genome shotgun (WGS) entry which is preliminary data.</text>
</comment>
<keyword evidence="1" id="KW-0285">Flavoprotein</keyword>
<dbReference type="GO" id="GO:0016491">
    <property type="term" value="F:oxidoreductase activity"/>
    <property type="evidence" value="ECO:0007669"/>
    <property type="project" value="UniProtKB-KW"/>
</dbReference>
<dbReference type="STRING" id="354355.SAMN05660816_03698"/>
<name>A0A1V9EF42_9BACT</name>
<dbReference type="InterPro" id="IPR050097">
    <property type="entry name" value="Ferredoxin-NADP_redctase_2"/>
</dbReference>
<evidence type="ECO:0000313" key="4">
    <source>
        <dbReference type="EMBL" id="OQP44545.1"/>
    </source>
</evidence>
<dbReference type="EMBL" id="LVXG01000034">
    <property type="protein sequence ID" value="OQP44545.1"/>
    <property type="molecule type" value="Genomic_DNA"/>
</dbReference>
<evidence type="ECO:0000313" key="5">
    <source>
        <dbReference type="Proteomes" id="UP000192610"/>
    </source>
</evidence>